<evidence type="ECO:0000313" key="3">
    <source>
        <dbReference type="Proteomes" id="UP000595140"/>
    </source>
</evidence>
<proteinExistence type="predicted"/>
<name>A0A484LT65_9ASTE</name>
<reference evidence="2 3" key="1">
    <citation type="submission" date="2018-04" db="EMBL/GenBank/DDBJ databases">
        <authorList>
            <person name="Vogel A."/>
        </authorList>
    </citation>
    <scope>NUCLEOTIDE SEQUENCE [LARGE SCALE GENOMIC DNA]</scope>
</reference>
<dbReference type="EMBL" id="OOIL02001925">
    <property type="protein sequence ID" value="VFQ79349.1"/>
    <property type="molecule type" value="Genomic_DNA"/>
</dbReference>
<dbReference type="Proteomes" id="UP000595140">
    <property type="component" value="Unassembled WGS sequence"/>
</dbReference>
<evidence type="ECO:0000256" key="1">
    <source>
        <dbReference type="SAM" id="MobiDB-lite"/>
    </source>
</evidence>
<feature type="region of interest" description="Disordered" evidence="1">
    <location>
        <begin position="92"/>
        <end position="162"/>
    </location>
</feature>
<evidence type="ECO:0000313" key="2">
    <source>
        <dbReference type="EMBL" id="VFQ79349.1"/>
    </source>
</evidence>
<gene>
    <name evidence="2" type="ORF">CCAM_LOCUS21125</name>
</gene>
<sequence>MSPVARARLPEKDSLELAGCSHAIRRSFYPIALSPKENRRSPLGQLAAVPKSLSKVAGGLGGLLPRFTSPDRKLLIFVAIADLRHSEARFKWEGRDGDEGPDSTTAVHGTSTTPQHHSPSPLGKEDAHTTGSVTQEDVEDSDGVSRVSTDDERDYGEHGYPLDENGRIIPVAKGDTDYFTVKEMRRRAWETLLRGEEYTPAAYARHPRLKHAMKWAEETLRKYEELHGPVNLDNGPVNLPMPSRRELGRLT</sequence>
<feature type="compositionally biased region" description="Polar residues" evidence="1">
    <location>
        <begin position="102"/>
        <end position="118"/>
    </location>
</feature>
<protein>
    <submittedName>
        <fullName evidence="2">Uncharacterized protein</fullName>
    </submittedName>
</protein>
<keyword evidence="3" id="KW-1185">Reference proteome</keyword>
<dbReference type="AlphaFoldDB" id="A0A484LT65"/>
<organism evidence="2 3">
    <name type="scientific">Cuscuta campestris</name>
    <dbReference type="NCBI Taxonomy" id="132261"/>
    <lineage>
        <taxon>Eukaryota</taxon>
        <taxon>Viridiplantae</taxon>
        <taxon>Streptophyta</taxon>
        <taxon>Embryophyta</taxon>
        <taxon>Tracheophyta</taxon>
        <taxon>Spermatophyta</taxon>
        <taxon>Magnoliopsida</taxon>
        <taxon>eudicotyledons</taxon>
        <taxon>Gunneridae</taxon>
        <taxon>Pentapetalae</taxon>
        <taxon>asterids</taxon>
        <taxon>lamiids</taxon>
        <taxon>Solanales</taxon>
        <taxon>Convolvulaceae</taxon>
        <taxon>Cuscuteae</taxon>
        <taxon>Cuscuta</taxon>
        <taxon>Cuscuta subgen. Grammica</taxon>
        <taxon>Cuscuta sect. Cleistogrammica</taxon>
    </lineage>
</organism>
<accession>A0A484LT65</accession>